<name>A0AA36FMX6_OCTVU</name>
<accession>A0AA36FMX6</accession>
<gene>
    <name evidence="1" type="ORF">OCTVUL_1B029376</name>
</gene>
<dbReference type="AlphaFoldDB" id="A0AA36FMX6"/>
<dbReference type="Gene3D" id="1.25.40.10">
    <property type="entry name" value="Tetratricopeptide repeat domain"/>
    <property type="match status" value="2"/>
</dbReference>
<evidence type="ECO:0000313" key="1">
    <source>
        <dbReference type="EMBL" id="CAI9739658.1"/>
    </source>
</evidence>
<proteinExistence type="predicted"/>
<dbReference type="InterPro" id="IPR011990">
    <property type="entry name" value="TPR-like_helical_dom_sf"/>
</dbReference>
<evidence type="ECO:0000313" key="2">
    <source>
        <dbReference type="Proteomes" id="UP001162480"/>
    </source>
</evidence>
<keyword evidence="2" id="KW-1185">Reference proteome</keyword>
<dbReference type="Proteomes" id="UP001162480">
    <property type="component" value="Chromosome 23"/>
</dbReference>
<organism evidence="1 2">
    <name type="scientific">Octopus vulgaris</name>
    <name type="common">Common octopus</name>
    <dbReference type="NCBI Taxonomy" id="6645"/>
    <lineage>
        <taxon>Eukaryota</taxon>
        <taxon>Metazoa</taxon>
        <taxon>Spiralia</taxon>
        <taxon>Lophotrochozoa</taxon>
        <taxon>Mollusca</taxon>
        <taxon>Cephalopoda</taxon>
        <taxon>Coleoidea</taxon>
        <taxon>Octopodiformes</taxon>
        <taxon>Octopoda</taxon>
        <taxon>Incirrata</taxon>
        <taxon>Octopodidae</taxon>
        <taxon>Octopus</taxon>
    </lineage>
</organism>
<dbReference type="SUPFAM" id="SSF48452">
    <property type="entry name" value="TPR-like"/>
    <property type="match status" value="1"/>
</dbReference>
<reference evidence="1" key="1">
    <citation type="submission" date="2023-08" db="EMBL/GenBank/DDBJ databases">
        <authorList>
            <person name="Alioto T."/>
            <person name="Alioto T."/>
            <person name="Gomez Garrido J."/>
        </authorList>
    </citation>
    <scope>NUCLEOTIDE SEQUENCE</scope>
</reference>
<protein>
    <submittedName>
        <fullName evidence="1">XP_029650057.1uncharacterized protein LOC115223560 isoform X1</fullName>
    </submittedName>
</protein>
<sequence length="733" mass="85011">MYNTFTNCSTITNTKWKICIFDDFQNIQESFLPGFQELCDNDFPLHPNLKIILIFSGGKPFQFDGISFGKCKVSPLSIKDGQHLFGRCSDIETDDENKEQIHNIIRYACGLPGLLIYFAEKFSQFRHNFSFNDIYKMICDETKLNDWLDECTINRRNIKQEMDKYFSQLSHKQQEAIKVLSYFPGRFGIEEAVEMTGSSSQPASKMHVLMPLVEQGLISSDLELQNFQVQELIRAITKQQIDNVHSNDLVKLKYTNIIGKSLMKAQDIYDKGLIYEALGIMNNNWENISFLMKKGIDAPSDGRTYGVYYEITLKASDILMLCHPRDSRQFFQACLQNSLLFGNEEEQAFMNIAYGVSLTDLPGYGGYKEAMEHYKKALDVMKSRNIQYRQMLLYNSMAANAYMRGCYVEALKYAKGYYDKCEKILTENLKKMSGSSNPVLSKMLNTMGVNYERNGSQCHKAFEFYNAALSERLKIVNVNPKLSVISYCNVAKLLSREYGRHSKALQLLFSAKDIQKKHRWLHMNTSLVLRYISDVYLRMHLISNSLTYFHDALDIYNQINPTFIGKIKVIHAIAHCYLLKEEFENAKKYFKDMLESNSDHLLSSVSEVEVFSMALEHLVYLNLENPQNQLFHLENLLNQIRQLLKRSVNEKQKLRYSNAIGKYHSLKILLVDKLNQKEERAGLLMDSVPVLCNHCKSFRQYLNCSQENYIHKLCGLRSNLYEIDIQQRLKIVE</sequence>
<dbReference type="EMBL" id="OX597836">
    <property type="protein sequence ID" value="CAI9739658.1"/>
    <property type="molecule type" value="Genomic_DNA"/>
</dbReference>